<evidence type="ECO:0008006" key="3">
    <source>
        <dbReference type="Google" id="ProtNLM"/>
    </source>
</evidence>
<evidence type="ECO:0000313" key="2">
    <source>
        <dbReference type="Proteomes" id="UP000542813"/>
    </source>
</evidence>
<protein>
    <recommendedName>
        <fullName evidence="3">DUF1579 domain-containing protein</fullName>
    </recommendedName>
</protein>
<dbReference type="RefSeq" id="WP_184827669.1">
    <property type="nucleotide sequence ID" value="NZ_JACHMM010000001.1"/>
</dbReference>
<comment type="caution">
    <text evidence="1">The sequence shown here is derived from an EMBL/GenBank/DDBJ whole genome shotgun (WGS) entry which is preliminary data.</text>
</comment>
<proteinExistence type="predicted"/>
<accession>A0A7W9LPF2</accession>
<dbReference type="Proteomes" id="UP000542813">
    <property type="component" value="Unassembled WGS sequence"/>
</dbReference>
<name>A0A7W9LPF2_9ACTN</name>
<gene>
    <name evidence="1" type="ORF">HD601_005717</name>
</gene>
<organism evidence="1 2">
    <name type="scientific">Jiangella mangrovi</name>
    <dbReference type="NCBI Taxonomy" id="1524084"/>
    <lineage>
        <taxon>Bacteria</taxon>
        <taxon>Bacillati</taxon>
        <taxon>Actinomycetota</taxon>
        <taxon>Actinomycetes</taxon>
        <taxon>Jiangellales</taxon>
        <taxon>Jiangellaceae</taxon>
        <taxon>Jiangella</taxon>
    </lineage>
</organism>
<evidence type="ECO:0000313" key="1">
    <source>
        <dbReference type="EMBL" id="MBB5791142.1"/>
    </source>
</evidence>
<reference evidence="1 2" key="1">
    <citation type="submission" date="2020-08" db="EMBL/GenBank/DDBJ databases">
        <title>Sequencing the genomes of 1000 actinobacteria strains.</title>
        <authorList>
            <person name="Klenk H.-P."/>
        </authorList>
    </citation>
    <scope>NUCLEOTIDE SEQUENCE [LARGE SCALE GENOMIC DNA]</scope>
    <source>
        <strain evidence="1 2">DSM 102122</strain>
    </source>
</reference>
<dbReference type="EMBL" id="JACHMM010000001">
    <property type="protein sequence ID" value="MBB5791142.1"/>
    <property type="molecule type" value="Genomic_DNA"/>
</dbReference>
<sequence>MTMRSEAMQRLDVLTGSWRVTMSNAWFLEPAGREVPGTATAEWLDDAVVVFRWTMDGDVAPATSTMMLVLGRNDPQDAYTALYHDERGVCRVYAMTFDGSRWTLVRDDPDRSQRFVADVGPDRITGAWEASEDHGVTWSKDFDLVFERT</sequence>
<dbReference type="AlphaFoldDB" id="A0A7W9LPF2"/>
<keyword evidence="2" id="KW-1185">Reference proteome</keyword>